<evidence type="ECO:0000256" key="3">
    <source>
        <dbReference type="ARBA" id="ARBA00022679"/>
    </source>
</evidence>
<keyword evidence="3" id="KW-0808">Transferase</keyword>
<dbReference type="SUPFAM" id="SSF47616">
    <property type="entry name" value="GST C-terminal domain-like"/>
    <property type="match status" value="1"/>
</dbReference>
<dbReference type="FunFam" id="3.40.30.10:FF:000100">
    <property type="entry name" value="Glutathione S-transferase Z1"/>
    <property type="match status" value="1"/>
</dbReference>
<dbReference type="PROSITE" id="PS50404">
    <property type="entry name" value="GST_NTER"/>
    <property type="match status" value="1"/>
</dbReference>
<dbReference type="InterPro" id="IPR036282">
    <property type="entry name" value="Glutathione-S-Trfase_C_sf"/>
</dbReference>
<evidence type="ECO:0000256" key="4">
    <source>
        <dbReference type="ARBA" id="ARBA00047960"/>
    </source>
</evidence>
<dbReference type="Gene3D" id="1.20.1050.10">
    <property type="match status" value="1"/>
</dbReference>
<dbReference type="Pfam" id="PF13417">
    <property type="entry name" value="GST_N_3"/>
    <property type="match status" value="1"/>
</dbReference>
<dbReference type="SFLD" id="SFLDG00358">
    <property type="entry name" value="Main_(cytGST)"/>
    <property type="match status" value="1"/>
</dbReference>
<organism evidence="7 8">
    <name type="scientific">Zingiber officinale</name>
    <name type="common">Ginger</name>
    <name type="synonym">Amomum zingiber</name>
    <dbReference type="NCBI Taxonomy" id="94328"/>
    <lineage>
        <taxon>Eukaryota</taxon>
        <taxon>Viridiplantae</taxon>
        <taxon>Streptophyta</taxon>
        <taxon>Embryophyta</taxon>
        <taxon>Tracheophyta</taxon>
        <taxon>Spermatophyta</taxon>
        <taxon>Magnoliopsida</taxon>
        <taxon>Liliopsida</taxon>
        <taxon>Zingiberales</taxon>
        <taxon>Zingiberaceae</taxon>
        <taxon>Zingiber</taxon>
    </lineage>
</organism>
<name>A0A8J5F8K2_ZINOF</name>
<evidence type="ECO:0000313" key="7">
    <source>
        <dbReference type="EMBL" id="KAG6482200.1"/>
    </source>
</evidence>
<comment type="caution">
    <text evidence="7">The sequence shown here is derived from an EMBL/GenBank/DDBJ whole genome shotgun (WGS) entry which is preliminary data.</text>
</comment>
<dbReference type="InterPro" id="IPR004045">
    <property type="entry name" value="Glutathione_S-Trfase_N"/>
</dbReference>
<dbReference type="PROSITE" id="PS50405">
    <property type="entry name" value="GST_CTER"/>
    <property type="match status" value="1"/>
</dbReference>
<comment type="similarity">
    <text evidence="1">Belongs to the GST superfamily. Zeta family.</text>
</comment>
<dbReference type="AlphaFoldDB" id="A0A8J5F8K2"/>
<proteinExistence type="inferred from homology"/>
<dbReference type="Gene3D" id="3.40.30.10">
    <property type="entry name" value="Glutaredoxin"/>
    <property type="match status" value="1"/>
</dbReference>
<protein>
    <recommendedName>
        <fullName evidence="2">glutathione transferase</fullName>
        <ecNumber evidence="2">2.5.1.18</ecNumber>
    </recommendedName>
</protein>
<dbReference type="GO" id="GO:0004364">
    <property type="term" value="F:glutathione transferase activity"/>
    <property type="evidence" value="ECO:0007669"/>
    <property type="project" value="UniProtKB-EC"/>
</dbReference>
<dbReference type="InterPro" id="IPR040079">
    <property type="entry name" value="Glutathione_S-Trfase"/>
</dbReference>
<dbReference type="PANTHER" id="PTHR42673:SF4">
    <property type="entry name" value="MALEYLACETOACETATE ISOMERASE"/>
    <property type="match status" value="1"/>
</dbReference>
<dbReference type="InterPro" id="IPR010987">
    <property type="entry name" value="Glutathione-S-Trfase_C-like"/>
</dbReference>
<accession>A0A8J5F8K2</accession>
<dbReference type="GO" id="GO:0006749">
    <property type="term" value="P:glutathione metabolic process"/>
    <property type="evidence" value="ECO:0007669"/>
    <property type="project" value="TreeGrafter"/>
</dbReference>
<dbReference type="InterPro" id="IPR034333">
    <property type="entry name" value="GST_Zeta_N"/>
</dbReference>
<evidence type="ECO:0000313" key="8">
    <source>
        <dbReference type="Proteomes" id="UP000734854"/>
    </source>
</evidence>
<feature type="domain" description="GST C-terminal" evidence="6">
    <location>
        <begin position="48"/>
        <end position="192"/>
    </location>
</feature>
<dbReference type="SFLD" id="SFLDS00019">
    <property type="entry name" value="Glutathione_Transferase_(cytos"/>
    <property type="match status" value="1"/>
</dbReference>
<comment type="catalytic activity">
    <reaction evidence="4">
        <text>RX + glutathione = an S-substituted glutathione + a halide anion + H(+)</text>
        <dbReference type="Rhea" id="RHEA:16437"/>
        <dbReference type="ChEBI" id="CHEBI:15378"/>
        <dbReference type="ChEBI" id="CHEBI:16042"/>
        <dbReference type="ChEBI" id="CHEBI:17792"/>
        <dbReference type="ChEBI" id="CHEBI:57925"/>
        <dbReference type="ChEBI" id="CHEBI:90779"/>
        <dbReference type="EC" id="2.5.1.18"/>
    </reaction>
</comment>
<dbReference type="PANTHER" id="PTHR42673">
    <property type="entry name" value="MALEYLACETOACETATE ISOMERASE"/>
    <property type="match status" value="1"/>
</dbReference>
<evidence type="ECO:0000259" key="5">
    <source>
        <dbReference type="PROSITE" id="PS50404"/>
    </source>
</evidence>
<gene>
    <name evidence="7" type="ORF">ZIOFF_058831</name>
</gene>
<dbReference type="Proteomes" id="UP000734854">
    <property type="component" value="Unassembled WGS sequence"/>
</dbReference>
<sequence>MAETGKITLYSYWRSSCSQRVRIALNLKGLNYEYKAVNLLKGEHFDPEFEKLNPVRYVPALVDGDFVLADSFAIILYLEDKYPQNPLLPQDLKMKALNIQVSHIWGCHDIKLYLSLFSPAIEKLIKETAGKYATGDEVYLADLFLAPQIYSATSRFQIDMSLYPTLARVSQAYDEHAAFQAAHPLKQPDAQSQS</sequence>
<dbReference type="InterPro" id="IPR036249">
    <property type="entry name" value="Thioredoxin-like_sf"/>
</dbReference>
<dbReference type="SUPFAM" id="SSF52833">
    <property type="entry name" value="Thioredoxin-like"/>
    <property type="match status" value="1"/>
</dbReference>
<evidence type="ECO:0000259" key="6">
    <source>
        <dbReference type="PROSITE" id="PS50405"/>
    </source>
</evidence>
<dbReference type="EC" id="2.5.1.18" evidence="2"/>
<dbReference type="GO" id="GO:0016034">
    <property type="term" value="F:maleylacetoacetate isomerase activity"/>
    <property type="evidence" value="ECO:0007669"/>
    <property type="project" value="TreeGrafter"/>
</dbReference>
<reference evidence="7 8" key="1">
    <citation type="submission" date="2020-08" db="EMBL/GenBank/DDBJ databases">
        <title>Plant Genome Project.</title>
        <authorList>
            <person name="Zhang R.-G."/>
        </authorList>
    </citation>
    <scope>NUCLEOTIDE SEQUENCE [LARGE SCALE GENOMIC DNA]</scope>
    <source>
        <tissue evidence="7">Rhizome</tissue>
    </source>
</reference>
<evidence type="ECO:0000256" key="2">
    <source>
        <dbReference type="ARBA" id="ARBA00012452"/>
    </source>
</evidence>
<dbReference type="GO" id="GO:0006559">
    <property type="term" value="P:L-phenylalanine catabolic process"/>
    <property type="evidence" value="ECO:0007669"/>
    <property type="project" value="TreeGrafter"/>
</dbReference>
<dbReference type="EMBL" id="JACMSC010000016">
    <property type="protein sequence ID" value="KAG6482200.1"/>
    <property type="molecule type" value="Genomic_DNA"/>
</dbReference>
<keyword evidence="8" id="KW-1185">Reference proteome</keyword>
<dbReference type="CDD" id="cd03042">
    <property type="entry name" value="GST_N_Zeta"/>
    <property type="match status" value="1"/>
</dbReference>
<evidence type="ECO:0000256" key="1">
    <source>
        <dbReference type="ARBA" id="ARBA00010007"/>
    </source>
</evidence>
<feature type="domain" description="GST N-terminal" evidence="5">
    <location>
        <begin position="5"/>
        <end position="86"/>
    </location>
</feature>